<dbReference type="SUPFAM" id="SSF52151">
    <property type="entry name" value="FabD/lysophospholipase-like"/>
    <property type="match status" value="1"/>
</dbReference>
<dbReference type="SMART" id="SM00823">
    <property type="entry name" value="PKS_PP"/>
    <property type="match status" value="2"/>
</dbReference>
<dbReference type="PANTHER" id="PTHR43775:SF37">
    <property type="entry name" value="SI:DKEY-61P9.11"/>
    <property type="match status" value="1"/>
</dbReference>
<evidence type="ECO:0000313" key="12">
    <source>
        <dbReference type="EMBL" id="OLZ57485.1"/>
    </source>
</evidence>
<evidence type="ECO:0000256" key="5">
    <source>
        <dbReference type="ARBA" id="ARBA00023194"/>
    </source>
</evidence>
<dbReference type="Gene3D" id="1.10.1200.10">
    <property type="entry name" value="ACP-like"/>
    <property type="match status" value="2"/>
</dbReference>
<evidence type="ECO:0000256" key="4">
    <source>
        <dbReference type="ARBA" id="ARBA00022679"/>
    </source>
</evidence>
<dbReference type="InterPro" id="IPR049900">
    <property type="entry name" value="PKS_mFAS_DH"/>
</dbReference>
<evidence type="ECO:0000256" key="2">
    <source>
        <dbReference type="ARBA" id="ARBA00022450"/>
    </source>
</evidence>
<comment type="pathway">
    <text evidence="1">Antibiotic biosynthesis.</text>
</comment>
<feature type="domain" description="PKS/mFAS DH" evidence="11">
    <location>
        <begin position="1001"/>
        <end position="1299"/>
    </location>
</feature>
<dbReference type="SMART" id="SM00825">
    <property type="entry name" value="PKS_KS"/>
    <property type="match status" value="1"/>
</dbReference>
<dbReference type="InterPro" id="IPR013968">
    <property type="entry name" value="PKS_KR"/>
</dbReference>
<accession>A0ABX3FVI3</accession>
<dbReference type="InterPro" id="IPR020807">
    <property type="entry name" value="PKS_DH"/>
</dbReference>
<dbReference type="Pfam" id="PF00109">
    <property type="entry name" value="ketoacyl-synt"/>
    <property type="match status" value="1"/>
</dbReference>
<dbReference type="SUPFAM" id="SSF53901">
    <property type="entry name" value="Thiolase-like"/>
    <property type="match status" value="1"/>
</dbReference>
<dbReference type="Pfam" id="PF00550">
    <property type="entry name" value="PP-binding"/>
    <property type="match status" value="2"/>
</dbReference>
<dbReference type="Pfam" id="PF00698">
    <property type="entry name" value="Acyl_transf_1"/>
    <property type="match status" value="1"/>
</dbReference>
<dbReference type="InterPro" id="IPR014043">
    <property type="entry name" value="Acyl_transferase_dom"/>
</dbReference>
<dbReference type="InterPro" id="IPR016039">
    <property type="entry name" value="Thiolase-like"/>
</dbReference>
<dbReference type="InterPro" id="IPR050091">
    <property type="entry name" value="PKS_NRPS_Biosynth_Enz"/>
</dbReference>
<dbReference type="InterPro" id="IPR042104">
    <property type="entry name" value="PKS_dehydratase_sf"/>
</dbReference>
<dbReference type="SUPFAM" id="SSF47336">
    <property type="entry name" value="ACP-like"/>
    <property type="match status" value="2"/>
</dbReference>
<proteinExistence type="predicted"/>
<dbReference type="Gene3D" id="3.40.47.10">
    <property type="match status" value="1"/>
</dbReference>
<dbReference type="InterPro" id="IPR014030">
    <property type="entry name" value="Ketoacyl_synth_N"/>
</dbReference>
<dbReference type="Gene3D" id="3.10.129.110">
    <property type="entry name" value="Polyketide synthase dehydratase"/>
    <property type="match status" value="1"/>
</dbReference>
<dbReference type="SMART" id="SM00826">
    <property type="entry name" value="PKS_DH"/>
    <property type="match status" value="1"/>
</dbReference>
<dbReference type="PROSITE" id="PS00012">
    <property type="entry name" value="PHOSPHOPANTETHEINE"/>
    <property type="match status" value="1"/>
</dbReference>
<keyword evidence="5" id="KW-0045">Antibiotic biosynthesis</keyword>
<dbReference type="EMBL" id="MQUR01000096">
    <property type="protein sequence ID" value="OLZ57485.1"/>
    <property type="molecule type" value="Genomic_DNA"/>
</dbReference>
<dbReference type="Gene3D" id="3.40.366.10">
    <property type="entry name" value="Malonyl-Coenzyme A Acyl Carrier Protein, domain 2"/>
    <property type="match status" value="1"/>
</dbReference>
<gene>
    <name evidence="12" type="ORF">AVW11_29435</name>
</gene>
<evidence type="ECO:0000313" key="13">
    <source>
        <dbReference type="Proteomes" id="UP000187151"/>
    </source>
</evidence>
<dbReference type="InterPro" id="IPR020806">
    <property type="entry name" value="PKS_PP-bd"/>
</dbReference>
<evidence type="ECO:0000259" key="10">
    <source>
        <dbReference type="PROSITE" id="PS52004"/>
    </source>
</evidence>
<dbReference type="InterPro" id="IPR049552">
    <property type="entry name" value="PKS_DH_N"/>
</dbReference>
<dbReference type="Pfam" id="PF08659">
    <property type="entry name" value="KR"/>
    <property type="match status" value="1"/>
</dbReference>
<dbReference type="CDD" id="cd00833">
    <property type="entry name" value="PKS"/>
    <property type="match status" value="1"/>
</dbReference>
<dbReference type="Proteomes" id="UP000187151">
    <property type="component" value="Unassembled WGS sequence"/>
</dbReference>
<dbReference type="InterPro" id="IPR016035">
    <property type="entry name" value="Acyl_Trfase/lysoPLipase"/>
</dbReference>
<keyword evidence="2" id="KW-0596">Phosphopantetheine</keyword>
<feature type="domain" description="Carrier" evidence="9">
    <location>
        <begin position="4"/>
        <end position="82"/>
    </location>
</feature>
<comment type="caution">
    <text evidence="12">The sequence shown here is derived from an EMBL/GenBank/DDBJ whole genome shotgun (WGS) entry which is preliminary data.</text>
</comment>
<dbReference type="PANTHER" id="PTHR43775">
    <property type="entry name" value="FATTY ACID SYNTHASE"/>
    <property type="match status" value="1"/>
</dbReference>
<evidence type="ECO:0000256" key="6">
    <source>
        <dbReference type="ARBA" id="ARBA00023315"/>
    </source>
</evidence>
<dbReference type="PROSITE" id="PS52019">
    <property type="entry name" value="PKS_MFAS_DH"/>
    <property type="match status" value="1"/>
</dbReference>
<dbReference type="Gene3D" id="3.40.50.720">
    <property type="entry name" value="NAD(P)-binding Rossmann-like Domain"/>
    <property type="match status" value="1"/>
</dbReference>
<dbReference type="InterPro" id="IPR001227">
    <property type="entry name" value="Ac_transferase_dom_sf"/>
</dbReference>
<feature type="region of interest" description="C-terminal hotdog fold" evidence="7">
    <location>
        <begin position="1149"/>
        <end position="1299"/>
    </location>
</feature>
<dbReference type="SMART" id="SM01294">
    <property type="entry name" value="PKS_PP_betabranch"/>
    <property type="match status" value="1"/>
</dbReference>
<keyword evidence="6" id="KW-0012">Acyltransferase</keyword>
<dbReference type="Pfam" id="PF21089">
    <property type="entry name" value="PKS_DH_N"/>
    <property type="match status" value="1"/>
</dbReference>
<feature type="active site" description="Proton donor; for dehydratase activity" evidence="7">
    <location>
        <position position="1211"/>
    </location>
</feature>
<dbReference type="Gene3D" id="3.30.70.3290">
    <property type="match status" value="1"/>
</dbReference>
<evidence type="ECO:0000256" key="7">
    <source>
        <dbReference type="PROSITE-ProRule" id="PRU01363"/>
    </source>
</evidence>
<evidence type="ECO:0000259" key="11">
    <source>
        <dbReference type="PROSITE" id="PS52019"/>
    </source>
</evidence>
<dbReference type="InterPro" id="IPR032821">
    <property type="entry name" value="PKS_assoc"/>
</dbReference>
<dbReference type="PROSITE" id="PS50075">
    <property type="entry name" value="CARRIER"/>
    <property type="match status" value="2"/>
</dbReference>
<feature type="domain" description="Carrier" evidence="9">
    <location>
        <begin position="1795"/>
        <end position="1869"/>
    </location>
</feature>
<dbReference type="PROSITE" id="PS52004">
    <property type="entry name" value="KS3_2"/>
    <property type="match status" value="1"/>
</dbReference>
<evidence type="ECO:0000256" key="3">
    <source>
        <dbReference type="ARBA" id="ARBA00022553"/>
    </source>
</evidence>
<sequence>MVTAMNEQALRAWLTAWLAAELDLAADTIDEDRPLADYGVGSRMLVQLSGALEDLLDRPLSPVVGYRAPTVASLVRHLTDAPAADAAPAADSAPDTATGAAGEPVAVIGIGCRFPGGGDTPAAFWRLLREGRDATGPVPPGRWAAAEAAGGEEVLARTPSRGGFLTEDPAAFDAEFFGISPREAAAVDPQQRLMLEVAWEALEHAGIPPRSLRGGAAGVFVGASASDYAMLQMNDIERVDAFSGTGSALSIIANRISYTLGLHGPSMVVDTACSSSLVAVHLAMQSLRSGECDLALAGGVNLLLSPAATVNFEDAGVMAADGRSKAFAAGADGYGRGEGCGLVVLKPLSRAQRDGDTVLAVLRAGAVNQDGASNGLMAPNPDAQHAVIRVALGAAGVTEPDGIDYVEAHGTGTELGDPLELEGIAAALAPPDRPRAQDLLIGSVKTNIGHLEAAAGIAGLIKVVLSLANGQLPPSLHFDRPNPHIPFDRLPVKVVTANTPWRHRPGRPRRAGVSGFGFGGTNAHLIVEEAPAPAAEPAPDGRRSTVPGRPMLFPVSAGSPAALRAQAGRLADWLTSHQEAAPGDILHTLATRRSHEPCRLTVVAADRAELARGLRAHAQAPDAPAAERKTDTPTPGGRGPVWVFSGQGSQWEDMGRRLLSEESSFARAVADIDPLVRAEAGFSVEQVLRSGRLPEGVDAVQPLLFTMQVALAAMWRAHGVRPAAVIGHSMGEVAAAVVAGALDLADGVQVICRRSALLTEVAGAGAMAVVGESEERMRGRLARTGLDRTLGIAVVPGPRAVVVSGDPDAVRRLVASCDEDEVDARTVRVDVASHSPQMDPLLAPLREALADLRPRTPEIPFFTTVGGRSGTEPLCDAAYWADNLRAPVRLAEAVRRAAEAGFTTYVEVSPHPVLTRDVAATLREAGAPAHVLPTLRRDTDPREAFLTSLGGLYRLGASLPWELWSRQGRLLDLPRLAWERRRHWTTARPPAGRGGGAAGSAPLPGEMTEAAALPGTFLWQARLRAGHHAPLDQHHVAGRALLPLSAYLRTALEAAGQAGLGPVTVRDLTVHGPLVLPSGAGVTVQTCLRAATAEGGPASLEFHGRAAGERSWTLYASARLHPDDADDADPFHTSGAAPQARDALAEPAGLQAVDPAAHRADLAAAGIEYGDGLWALHLLRRGDGLAAADLLPSEGDSGGTPRHEPGTALVDAGFQTLAACFPQASGQGGSAVVTGVDRFRFRFPAGGAADTAAGFRVTAATRDDGDGSVVADLDWYRDDVRIGRARGVRIRRTAAHAPVPAAWVHRVEWRPEPLPTATDAPDGRDGAVLVLTGRNGVGASLAAQIRASGMPCRTVDTAELTGLSAEAVLERLGDLADVRHIVHCAAPATAPGDGTDAAAAVRLAADTLHLLQAVGRRGGGARLWLVTSLAQAVGDHDTDPAQAQLWGMGRCFSLEHPESWGGLIDLDTSDGATCATAVRAELASGGSGVQCAYRDGVRLVPRLVRAVLPGPARPRPVDPDGAHLVVGATGRLGPLLLRRLVRLGARHLVVVGRRGVPDTVADAVRGEGAELTAVRADVADEDAMGTLFARFGGDLPALRGIYHMAFAEDVTPLAELDARRLADVLRPKVTGTAVLHRLSADLPVEEFLCYSSTTALLGSHSMAAYAAAGAFQDALLHLRRRTGREAHVVNWGTWATGLDGTPEAGLITATGMRLMAGERAVAALDHVIGARDTQWVVADADWPRMAAAYATRTPTPLLAHEAAPAHPAPVPALSSNPTDALSAALERAGRAERRALLRGQVREVVAAALDLPDAAALDPEHRFFDLGLDSLRTMTVIRRLKALVPGLRPTALRDNPTVNGFAETLLDLMDGGGDDTAR</sequence>
<dbReference type="SUPFAM" id="SSF51735">
    <property type="entry name" value="NAD(P)-binding Rossmann-fold domains"/>
    <property type="match status" value="2"/>
</dbReference>
<dbReference type="InterPro" id="IPR006162">
    <property type="entry name" value="Ppantetheine_attach_site"/>
</dbReference>
<dbReference type="PROSITE" id="PS00606">
    <property type="entry name" value="KS3_1"/>
    <property type="match status" value="1"/>
</dbReference>
<reference evidence="12 13" key="1">
    <citation type="submission" date="2016-01" db="EMBL/GenBank/DDBJ databases">
        <title>Streptomyces amritsarensis strain MTCC 11845 genome sequencing and assembly.</title>
        <authorList>
            <person name="Sharma D."/>
            <person name="Nair G.R."/>
            <person name="Kaur G."/>
            <person name="Manhas R.K."/>
            <person name="Mayilraj S."/>
        </authorList>
    </citation>
    <scope>NUCLEOTIDE SEQUENCE [LARGE SCALE GENOMIC DNA]</scope>
    <source>
        <strain evidence="12 13">MTCC 11845</strain>
    </source>
</reference>
<dbReference type="SUPFAM" id="SSF55048">
    <property type="entry name" value="Probable ACP-binding domain of malonyl-CoA ACP transacylase"/>
    <property type="match status" value="1"/>
</dbReference>
<evidence type="ECO:0008006" key="14">
    <source>
        <dbReference type="Google" id="ProtNLM"/>
    </source>
</evidence>
<dbReference type="InterPro" id="IPR036291">
    <property type="entry name" value="NAD(P)-bd_dom_sf"/>
</dbReference>
<dbReference type="Pfam" id="PF16197">
    <property type="entry name" value="KAsynt_C_assoc"/>
    <property type="match status" value="1"/>
</dbReference>
<evidence type="ECO:0000259" key="9">
    <source>
        <dbReference type="PROSITE" id="PS50075"/>
    </source>
</evidence>
<keyword evidence="13" id="KW-1185">Reference proteome</keyword>
<keyword evidence="4" id="KW-0808">Transferase</keyword>
<keyword evidence="3" id="KW-0597">Phosphoprotein</keyword>
<feature type="domain" description="Ketosynthase family 3 (KS3)" evidence="10">
    <location>
        <begin position="102"/>
        <end position="529"/>
    </location>
</feature>
<dbReference type="InterPro" id="IPR020841">
    <property type="entry name" value="PKS_Beta-ketoAc_synthase_dom"/>
</dbReference>
<evidence type="ECO:0000256" key="8">
    <source>
        <dbReference type="SAM" id="MobiDB-lite"/>
    </source>
</evidence>
<dbReference type="Pfam" id="PF14765">
    <property type="entry name" value="PS-DH"/>
    <property type="match status" value="1"/>
</dbReference>
<dbReference type="InterPro" id="IPR014031">
    <property type="entry name" value="Ketoacyl_synth_C"/>
</dbReference>
<organism evidence="12 13">
    <name type="scientific">Streptomyces amritsarensis</name>
    <dbReference type="NCBI Taxonomy" id="681158"/>
    <lineage>
        <taxon>Bacteria</taxon>
        <taxon>Bacillati</taxon>
        <taxon>Actinomycetota</taxon>
        <taxon>Actinomycetes</taxon>
        <taxon>Kitasatosporales</taxon>
        <taxon>Streptomycetaceae</taxon>
        <taxon>Streptomyces</taxon>
    </lineage>
</organism>
<dbReference type="InterPro" id="IPR057326">
    <property type="entry name" value="KR_dom"/>
</dbReference>
<name>A0ABX3FVI3_9ACTN</name>
<feature type="region of interest" description="N-terminal hotdog fold" evidence="7">
    <location>
        <begin position="1001"/>
        <end position="1127"/>
    </location>
</feature>
<dbReference type="InterPro" id="IPR018201">
    <property type="entry name" value="Ketoacyl_synth_AS"/>
</dbReference>
<dbReference type="SMART" id="SM00827">
    <property type="entry name" value="PKS_AT"/>
    <property type="match status" value="1"/>
</dbReference>
<feature type="region of interest" description="Disordered" evidence="8">
    <location>
        <begin position="614"/>
        <end position="640"/>
    </location>
</feature>
<protein>
    <recommendedName>
        <fullName evidence="14">Polyketide synthase</fullName>
    </recommendedName>
</protein>
<dbReference type="InterPro" id="IPR016036">
    <property type="entry name" value="Malonyl_transacylase_ACP-bd"/>
</dbReference>
<dbReference type="SMART" id="SM00822">
    <property type="entry name" value="PKS_KR"/>
    <property type="match status" value="1"/>
</dbReference>
<evidence type="ECO:0000256" key="1">
    <source>
        <dbReference type="ARBA" id="ARBA00004792"/>
    </source>
</evidence>
<dbReference type="InterPro" id="IPR009081">
    <property type="entry name" value="PP-bd_ACP"/>
</dbReference>
<dbReference type="InterPro" id="IPR036736">
    <property type="entry name" value="ACP-like_sf"/>
</dbReference>
<dbReference type="InterPro" id="IPR049551">
    <property type="entry name" value="PKS_DH_C"/>
</dbReference>
<feature type="active site" description="Proton acceptor; for dehydratase activity" evidence="7">
    <location>
        <position position="1034"/>
    </location>
</feature>
<dbReference type="Pfam" id="PF02801">
    <property type="entry name" value="Ketoacyl-synt_C"/>
    <property type="match status" value="1"/>
</dbReference>
<dbReference type="CDD" id="cd08952">
    <property type="entry name" value="KR_1_SDR_x"/>
    <property type="match status" value="1"/>
</dbReference>